<gene>
    <name evidence="2" type="ORF">FAGAP_11644</name>
</gene>
<comment type="caution">
    <text evidence="2">The sequence shown here is derived from an EMBL/GenBank/DDBJ whole genome shotgun (WGS) entry which is preliminary data.</text>
</comment>
<organism evidence="2 3">
    <name type="scientific">Fusarium agapanthi</name>
    <dbReference type="NCBI Taxonomy" id="1803897"/>
    <lineage>
        <taxon>Eukaryota</taxon>
        <taxon>Fungi</taxon>
        <taxon>Dikarya</taxon>
        <taxon>Ascomycota</taxon>
        <taxon>Pezizomycotina</taxon>
        <taxon>Sordariomycetes</taxon>
        <taxon>Hypocreomycetidae</taxon>
        <taxon>Hypocreales</taxon>
        <taxon>Nectriaceae</taxon>
        <taxon>Fusarium</taxon>
        <taxon>Fusarium fujikuroi species complex</taxon>
    </lineage>
</organism>
<reference evidence="2" key="1">
    <citation type="submission" date="2020-01" db="EMBL/GenBank/DDBJ databases">
        <title>Identification and distribution of gene clusters putatively required for synthesis of sphingolipid metabolism inhibitors in phylogenetically diverse species of the filamentous fungus Fusarium.</title>
        <authorList>
            <person name="Kim H.-S."/>
            <person name="Busman M."/>
            <person name="Brown D.W."/>
            <person name="Divon H."/>
            <person name="Uhlig S."/>
            <person name="Proctor R.H."/>
        </authorList>
    </citation>
    <scope>NUCLEOTIDE SEQUENCE</scope>
    <source>
        <strain evidence="2">NRRL 31653</strain>
    </source>
</reference>
<dbReference type="OrthoDB" id="5103968at2759"/>
<sequence length="253" mass="26940">MAPARRSRDNSGRFAPSDDAFAFHKGNIKAKAGLILPRHSTHRRQYGTPRRTPRNASGRFTTDGSPFASHKGNIKAKAGQSAQNALGAAENALLLAGLEATSILGTMGNIQGLGATYAIIQIEQEVQPTQQLSWILRSFQGSGSGSASGTSKLFNDSPIPIDLTGPSSSRKRRAADHDSDEDLLGALNAPIITPTNALPVIPLQWPAAPYIIKDSIDFGNGRRVIYSLASADEAMVFLTDGVAQMFGYLLLIL</sequence>
<feature type="region of interest" description="Disordered" evidence="1">
    <location>
        <begin position="39"/>
        <end position="69"/>
    </location>
</feature>
<dbReference type="AlphaFoldDB" id="A0A9P5AZV6"/>
<protein>
    <submittedName>
        <fullName evidence="2">Uncharacterized protein</fullName>
    </submittedName>
</protein>
<dbReference type="EMBL" id="LUFC02001112">
    <property type="protein sequence ID" value="KAF4483597.1"/>
    <property type="molecule type" value="Genomic_DNA"/>
</dbReference>
<dbReference type="Proteomes" id="UP000737391">
    <property type="component" value="Unassembled WGS sequence"/>
</dbReference>
<keyword evidence="3" id="KW-1185">Reference proteome</keyword>
<evidence type="ECO:0000256" key="1">
    <source>
        <dbReference type="SAM" id="MobiDB-lite"/>
    </source>
</evidence>
<proteinExistence type="predicted"/>
<accession>A0A9P5AZV6</accession>
<evidence type="ECO:0000313" key="3">
    <source>
        <dbReference type="Proteomes" id="UP000737391"/>
    </source>
</evidence>
<name>A0A9P5AZV6_9HYPO</name>
<evidence type="ECO:0000313" key="2">
    <source>
        <dbReference type="EMBL" id="KAF4483597.1"/>
    </source>
</evidence>
<feature type="region of interest" description="Disordered" evidence="1">
    <location>
        <begin position="147"/>
        <end position="179"/>
    </location>
</feature>
<feature type="compositionally biased region" description="Polar residues" evidence="1">
    <location>
        <begin position="54"/>
        <end position="64"/>
    </location>
</feature>